<feature type="transmembrane region" description="Helical" evidence="2">
    <location>
        <begin position="57"/>
        <end position="79"/>
    </location>
</feature>
<keyword evidence="4" id="KW-1185">Reference proteome</keyword>
<evidence type="ECO:0000313" key="3">
    <source>
        <dbReference type="EMBL" id="SDK89545.1"/>
    </source>
</evidence>
<protein>
    <submittedName>
        <fullName evidence="3">Uncharacterized membrane protein, DUF485 family</fullName>
    </submittedName>
</protein>
<accession>A0A1G9FMG6</accession>
<proteinExistence type="predicted"/>
<name>A0A1G9FMG6_9MICO</name>
<dbReference type="AlphaFoldDB" id="A0A1G9FMG6"/>
<keyword evidence="2" id="KW-1133">Transmembrane helix</keyword>
<evidence type="ECO:0000313" key="4">
    <source>
        <dbReference type="Proteomes" id="UP000198701"/>
    </source>
</evidence>
<organism evidence="3 4">
    <name type="scientific">Cryobacterium psychrotolerans</name>
    <dbReference type="NCBI Taxonomy" id="386301"/>
    <lineage>
        <taxon>Bacteria</taxon>
        <taxon>Bacillati</taxon>
        <taxon>Actinomycetota</taxon>
        <taxon>Actinomycetes</taxon>
        <taxon>Micrococcales</taxon>
        <taxon>Microbacteriaceae</taxon>
        <taxon>Cryobacterium</taxon>
    </lineage>
</organism>
<dbReference type="Pfam" id="PF04341">
    <property type="entry name" value="DUF485"/>
    <property type="match status" value="1"/>
</dbReference>
<dbReference type="RefSeq" id="WP_092324385.1">
    <property type="nucleotide sequence ID" value="NZ_FNFU01000017.1"/>
</dbReference>
<keyword evidence="2" id="KW-0812">Transmembrane</keyword>
<feature type="transmembrane region" description="Helical" evidence="2">
    <location>
        <begin position="91"/>
        <end position="113"/>
    </location>
</feature>
<evidence type="ECO:0000256" key="2">
    <source>
        <dbReference type="SAM" id="Phobius"/>
    </source>
</evidence>
<dbReference type="OrthoDB" id="5186135at2"/>
<evidence type="ECO:0000256" key="1">
    <source>
        <dbReference type="SAM" id="MobiDB-lite"/>
    </source>
</evidence>
<dbReference type="Proteomes" id="UP000198701">
    <property type="component" value="Unassembled WGS sequence"/>
</dbReference>
<keyword evidence="2" id="KW-0472">Membrane</keyword>
<reference evidence="3 4" key="1">
    <citation type="submission" date="2016-10" db="EMBL/GenBank/DDBJ databases">
        <authorList>
            <person name="de Groot N.N."/>
        </authorList>
    </citation>
    <scope>NUCLEOTIDE SEQUENCE [LARGE SCALE GENOMIC DNA]</scope>
    <source>
        <strain evidence="3 4">CGMCC 1.5382</strain>
    </source>
</reference>
<sequence>MSREDAPGQPPKRVRVTAPRSQASRAPSGYPVAREVAEQSEVGQVFVRSLIRSQLRLAVVVAVGFLLVLLAFPLLLAWVPGLNRAEFLGVPFVWLLLGVGVYPLIGLSAWLYVRTASRNEARYLDLVEEDE</sequence>
<feature type="region of interest" description="Disordered" evidence="1">
    <location>
        <begin position="1"/>
        <end position="28"/>
    </location>
</feature>
<gene>
    <name evidence="3" type="ORF">SAMN05216282_11720</name>
</gene>
<dbReference type="InterPro" id="IPR007436">
    <property type="entry name" value="DUF485"/>
</dbReference>
<dbReference type="STRING" id="386301.SAMN05216282_11720"/>
<dbReference type="EMBL" id="FNFU01000017">
    <property type="protein sequence ID" value="SDK89545.1"/>
    <property type="molecule type" value="Genomic_DNA"/>
</dbReference>